<dbReference type="EC" id="2.4.1.-" evidence="11"/>
<dbReference type="FunFam" id="3.90.550.50:FF:000001">
    <property type="entry name" value="Hexosyltransferase"/>
    <property type="match status" value="1"/>
</dbReference>
<dbReference type="Proteomes" id="UP000683360">
    <property type="component" value="Unassembled WGS sequence"/>
</dbReference>
<evidence type="ECO:0000313" key="13">
    <source>
        <dbReference type="Proteomes" id="UP000683360"/>
    </source>
</evidence>
<evidence type="ECO:0000313" key="12">
    <source>
        <dbReference type="EMBL" id="CAG2215750.1"/>
    </source>
</evidence>
<evidence type="ECO:0000256" key="2">
    <source>
        <dbReference type="ARBA" id="ARBA00008661"/>
    </source>
</evidence>
<proteinExistence type="inferred from homology"/>
<accession>A0A8S3S9G8</accession>
<reference evidence="12" key="1">
    <citation type="submission" date="2021-03" db="EMBL/GenBank/DDBJ databases">
        <authorList>
            <person name="Bekaert M."/>
        </authorList>
    </citation>
    <scope>NUCLEOTIDE SEQUENCE</scope>
</reference>
<keyword evidence="6" id="KW-0735">Signal-anchor</keyword>
<keyword evidence="4 12" id="KW-0808">Transferase</keyword>
<comment type="subcellular location">
    <subcellularLocation>
        <location evidence="1 11">Golgi apparatus membrane</location>
        <topology evidence="1 11">Single-pass type II membrane protein</topology>
    </subcellularLocation>
</comment>
<dbReference type="Gene3D" id="3.90.550.50">
    <property type="match status" value="1"/>
</dbReference>
<keyword evidence="9" id="KW-0472">Membrane</keyword>
<keyword evidence="13" id="KW-1185">Reference proteome</keyword>
<keyword evidence="7" id="KW-1133">Transmembrane helix</keyword>
<comment type="caution">
    <text evidence="12">The sequence shown here is derived from an EMBL/GenBank/DDBJ whole genome shotgun (WGS) entry which is preliminary data.</text>
</comment>
<dbReference type="GO" id="GO:0016758">
    <property type="term" value="F:hexosyltransferase activity"/>
    <property type="evidence" value="ECO:0007669"/>
    <property type="project" value="InterPro"/>
</dbReference>
<dbReference type="PANTHER" id="PTHR11214">
    <property type="entry name" value="BETA-1,3-N-ACETYLGLUCOSAMINYLTRANSFERASE"/>
    <property type="match status" value="1"/>
</dbReference>
<dbReference type="GO" id="GO:0006493">
    <property type="term" value="P:protein O-linked glycosylation"/>
    <property type="evidence" value="ECO:0007669"/>
    <property type="project" value="TreeGrafter"/>
</dbReference>
<sequence length="319" mass="36383">MTGGDIFVNNVSMNNITGLVYLKKIYNKLVLTTPSPHINPHDFGYIILEKDICQTNNKSVFLAVIACVAPKNFKQRMTIRETWGSVAKTNREIALVFMLGKTSHSNVQQQIINESNVYHDIIQEDFVDSYRNLSYKSVAMLKWSYTHCPSAKYVLKADDDMFVNLEYLLNVLKHKRLKDTVIGMQITGARPIQDKGSKWYTPKELFNGTVYPPYCSGTSYVISGDSIEKLYKASLDTPYFWLEDIFITGICRTKANVKISNDYGFTYDKPTASGCVFRSRITGHRYIENEIRKIWKELKDSSISCTPSHVNTKAVLTKS</sequence>
<protein>
    <recommendedName>
        <fullName evidence="11">Hexosyltransferase</fullName>
        <ecNumber evidence="11">2.4.1.-</ecNumber>
    </recommendedName>
</protein>
<name>A0A8S3S9G8_MYTED</name>
<keyword evidence="5" id="KW-0812">Transmembrane</keyword>
<dbReference type="OrthoDB" id="5512589at2759"/>
<evidence type="ECO:0000256" key="1">
    <source>
        <dbReference type="ARBA" id="ARBA00004323"/>
    </source>
</evidence>
<evidence type="ECO:0000256" key="4">
    <source>
        <dbReference type="ARBA" id="ARBA00022679"/>
    </source>
</evidence>
<evidence type="ECO:0000256" key="10">
    <source>
        <dbReference type="ARBA" id="ARBA00023180"/>
    </source>
</evidence>
<evidence type="ECO:0000256" key="8">
    <source>
        <dbReference type="ARBA" id="ARBA00023034"/>
    </source>
</evidence>
<gene>
    <name evidence="12" type="ORF">MEDL_29538</name>
</gene>
<keyword evidence="8 11" id="KW-0333">Golgi apparatus</keyword>
<evidence type="ECO:0000256" key="3">
    <source>
        <dbReference type="ARBA" id="ARBA00022676"/>
    </source>
</evidence>
<comment type="similarity">
    <text evidence="2 11">Belongs to the glycosyltransferase 31 family.</text>
</comment>
<dbReference type="Pfam" id="PF01762">
    <property type="entry name" value="Galactosyl_T"/>
    <property type="match status" value="1"/>
</dbReference>
<keyword evidence="10" id="KW-0325">Glycoprotein</keyword>
<dbReference type="PANTHER" id="PTHR11214:SF314">
    <property type="entry name" value="HEXOSYLTRANSFERASE"/>
    <property type="match status" value="1"/>
</dbReference>
<organism evidence="12 13">
    <name type="scientific">Mytilus edulis</name>
    <name type="common">Blue mussel</name>
    <dbReference type="NCBI Taxonomy" id="6550"/>
    <lineage>
        <taxon>Eukaryota</taxon>
        <taxon>Metazoa</taxon>
        <taxon>Spiralia</taxon>
        <taxon>Lophotrochozoa</taxon>
        <taxon>Mollusca</taxon>
        <taxon>Bivalvia</taxon>
        <taxon>Autobranchia</taxon>
        <taxon>Pteriomorphia</taxon>
        <taxon>Mytilida</taxon>
        <taxon>Mytiloidea</taxon>
        <taxon>Mytilidae</taxon>
        <taxon>Mytilinae</taxon>
        <taxon>Mytilus</taxon>
    </lineage>
</organism>
<dbReference type="EMBL" id="CAJPWZ010001454">
    <property type="protein sequence ID" value="CAG2215750.1"/>
    <property type="molecule type" value="Genomic_DNA"/>
</dbReference>
<dbReference type="AlphaFoldDB" id="A0A8S3S9G8"/>
<evidence type="ECO:0000256" key="9">
    <source>
        <dbReference type="ARBA" id="ARBA00023136"/>
    </source>
</evidence>
<dbReference type="SUPFAM" id="SSF53448">
    <property type="entry name" value="Nucleotide-diphospho-sugar transferases"/>
    <property type="match status" value="1"/>
</dbReference>
<evidence type="ECO:0000256" key="5">
    <source>
        <dbReference type="ARBA" id="ARBA00022692"/>
    </source>
</evidence>
<evidence type="ECO:0000256" key="7">
    <source>
        <dbReference type="ARBA" id="ARBA00022989"/>
    </source>
</evidence>
<dbReference type="InterPro" id="IPR029044">
    <property type="entry name" value="Nucleotide-diphossugar_trans"/>
</dbReference>
<keyword evidence="3 11" id="KW-0328">Glycosyltransferase</keyword>
<dbReference type="InterPro" id="IPR002659">
    <property type="entry name" value="Glyco_trans_31"/>
</dbReference>
<evidence type="ECO:0000256" key="6">
    <source>
        <dbReference type="ARBA" id="ARBA00022968"/>
    </source>
</evidence>
<evidence type="ECO:0000256" key="11">
    <source>
        <dbReference type="RuleBase" id="RU363063"/>
    </source>
</evidence>
<dbReference type="GO" id="GO:0000139">
    <property type="term" value="C:Golgi membrane"/>
    <property type="evidence" value="ECO:0007669"/>
    <property type="project" value="UniProtKB-SubCell"/>
</dbReference>